<evidence type="ECO:0000313" key="3">
    <source>
        <dbReference type="EMBL" id="RGE87945.1"/>
    </source>
</evidence>
<feature type="domain" description="HMA" evidence="2">
    <location>
        <begin position="57"/>
        <end position="121"/>
    </location>
</feature>
<organism evidence="3 4">
    <name type="scientific">Sellimonas intestinalis</name>
    <dbReference type="NCBI Taxonomy" id="1653434"/>
    <lineage>
        <taxon>Bacteria</taxon>
        <taxon>Bacillati</taxon>
        <taxon>Bacillota</taxon>
        <taxon>Clostridia</taxon>
        <taxon>Lachnospirales</taxon>
        <taxon>Lachnospiraceae</taxon>
        <taxon>Sellimonas</taxon>
    </lineage>
</organism>
<dbReference type="GeneID" id="97191606"/>
<dbReference type="Pfam" id="PF00403">
    <property type="entry name" value="HMA"/>
    <property type="match status" value="1"/>
</dbReference>
<dbReference type="Gene3D" id="3.30.70.100">
    <property type="match status" value="1"/>
</dbReference>
<dbReference type="Proteomes" id="UP000261080">
    <property type="component" value="Unassembled WGS sequence"/>
</dbReference>
<dbReference type="InterPro" id="IPR036163">
    <property type="entry name" value="HMA_dom_sf"/>
</dbReference>
<gene>
    <name evidence="3" type="ORF">DW016_07520</name>
</gene>
<dbReference type="OrthoDB" id="9813965at2"/>
<evidence type="ECO:0000256" key="1">
    <source>
        <dbReference type="ARBA" id="ARBA00022723"/>
    </source>
</evidence>
<dbReference type="RefSeq" id="WP_024731617.1">
    <property type="nucleotide sequence ID" value="NZ_BAABYU010000001.1"/>
</dbReference>
<protein>
    <submittedName>
        <fullName evidence="3">FeoB-associated Cys-rich membrane protein</fullName>
    </submittedName>
</protein>
<reference evidence="3 4" key="1">
    <citation type="submission" date="2018-08" db="EMBL/GenBank/DDBJ databases">
        <title>A genome reference for cultivated species of the human gut microbiota.</title>
        <authorList>
            <person name="Zou Y."/>
            <person name="Xue W."/>
            <person name="Luo G."/>
        </authorList>
    </citation>
    <scope>NUCLEOTIDE SEQUENCE [LARGE SCALE GENOMIC DNA]</scope>
    <source>
        <strain evidence="3 4">AF37-2AT</strain>
    </source>
</reference>
<keyword evidence="4" id="KW-1185">Reference proteome</keyword>
<dbReference type="AlphaFoldDB" id="A0A3E3K331"/>
<dbReference type="InterPro" id="IPR006121">
    <property type="entry name" value="HMA_dom"/>
</dbReference>
<proteinExistence type="predicted"/>
<evidence type="ECO:0000313" key="4">
    <source>
        <dbReference type="Proteomes" id="UP000261080"/>
    </source>
</evidence>
<accession>A0A3E3K331</accession>
<evidence type="ECO:0000259" key="2">
    <source>
        <dbReference type="PROSITE" id="PS50846"/>
    </source>
</evidence>
<name>A0A3E3K331_9FIRM</name>
<dbReference type="InterPro" id="IPR017969">
    <property type="entry name" value="Heavy-metal-associated_CS"/>
</dbReference>
<dbReference type="EMBL" id="QVLX01000003">
    <property type="protein sequence ID" value="RGE87945.1"/>
    <property type="molecule type" value="Genomic_DNA"/>
</dbReference>
<dbReference type="Pfam" id="PF12669">
    <property type="entry name" value="FeoB_associated"/>
    <property type="match status" value="1"/>
</dbReference>
<sequence length="124" mass="13256">MTDVIILMILIILIGAAVSYIVKEKKNGTRCIGCPAGGNCPSSRKIPKKKLSGPVVERRTIHISGMECQHCVSSVMEALNAVDGVTARVNLSKGNAKVSCDRVVSEDELRCAIERAGFQVISIS</sequence>
<dbReference type="PROSITE" id="PS01047">
    <property type="entry name" value="HMA_1"/>
    <property type="match status" value="1"/>
</dbReference>
<dbReference type="CDD" id="cd00371">
    <property type="entry name" value="HMA"/>
    <property type="match status" value="1"/>
</dbReference>
<dbReference type="SUPFAM" id="SSF55008">
    <property type="entry name" value="HMA, heavy metal-associated domain"/>
    <property type="match status" value="1"/>
</dbReference>
<dbReference type="PROSITE" id="PS50846">
    <property type="entry name" value="HMA_2"/>
    <property type="match status" value="1"/>
</dbReference>
<keyword evidence="1" id="KW-0479">Metal-binding</keyword>
<comment type="caution">
    <text evidence="3">The sequence shown here is derived from an EMBL/GenBank/DDBJ whole genome shotgun (WGS) entry which is preliminary data.</text>
</comment>
<dbReference type="GO" id="GO:0046872">
    <property type="term" value="F:metal ion binding"/>
    <property type="evidence" value="ECO:0007669"/>
    <property type="project" value="UniProtKB-KW"/>
</dbReference>